<dbReference type="InterPro" id="IPR007480">
    <property type="entry name" value="DUF529"/>
</dbReference>
<dbReference type="Pfam" id="PF07708">
    <property type="entry name" value="Tash_PEST"/>
    <property type="match status" value="1"/>
</dbReference>
<feature type="compositionally biased region" description="Acidic residues" evidence="1">
    <location>
        <begin position="50"/>
        <end position="75"/>
    </location>
</feature>
<dbReference type="VEuPathDB" id="PiroplasmaDB:TA09805"/>
<feature type="signal peptide" evidence="2">
    <location>
        <begin position="1"/>
        <end position="21"/>
    </location>
</feature>
<dbReference type="eggNOG" id="ENOG502QSYS">
    <property type="taxonomic scope" value="Eukaryota"/>
</dbReference>
<dbReference type="OMA" id="IAWEKTE"/>
<evidence type="ECO:0000256" key="2">
    <source>
        <dbReference type="SAM" id="SignalP"/>
    </source>
</evidence>
<feature type="compositionally biased region" description="Low complexity" evidence="1">
    <location>
        <begin position="228"/>
        <end position="244"/>
    </location>
</feature>
<sequence length="555" mass="64126">MYICFAYTYTLILLLIGYSGCSDKPTNTQGSNSNEDNLPQIGGISLVDYSDSDDEDNFQVTETQEEQTEEITEVLDETHTEETSETDVLDETQPEPETTQIETQPELETTQVLTETETQTEPVKDVETQTDLQQPEPQTEHPRPIQPTRYYLIEPQFQYPGYHSIYYYPPYQTPTPQYGPYGPQPQPIPYDQYPPIQPVPIHHPYGTPPQYYPGYLIEPITIQQPIPHIQQQQGYQPQPQAYYPVPQPEPSQTESSKVSTPKQPTEPATEKSEQQTQSEPSKETTEEATQPTHTQPTQEPEQLRPETIPVEVGSDDEEEPPKEPSGPGDGDQSPDKPEEEEEEEDEEELLCKEIKFLKKDAVGSLVELTKEECKIILNNIFKVKYHVNANVEQVLCDGKIIYEHRPEKPYFQTLLYNKKNNAFVVTRPYGFLLIKNISGEWVTKRGRKIPEYIKFFRQGSVGREVEIHDRNYWIEFTSLEGFRFTFKKGVYCTKVQVANQVIWVKKFGEDHPFSVTFTAREKVIILFNGYIRIFSKGRGLYRHILTRTPHGYYQD</sequence>
<dbReference type="RefSeq" id="XP_953543.1">
    <property type="nucleotide sequence ID" value="XM_948450.1"/>
</dbReference>
<dbReference type="Pfam" id="PF04385">
    <property type="entry name" value="FAINT"/>
    <property type="match status" value="2"/>
</dbReference>
<dbReference type="EMBL" id="CR940353">
    <property type="protein sequence ID" value="CAI76918.1"/>
    <property type="molecule type" value="Genomic_DNA"/>
</dbReference>
<accession>Q4U8D5</accession>
<dbReference type="OrthoDB" id="10602586at2759"/>
<feature type="compositionally biased region" description="Low complexity" evidence="1">
    <location>
        <begin position="287"/>
        <end position="300"/>
    </location>
</feature>
<evidence type="ECO:0000313" key="3">
    <source>
        <dbReference type="EMBL" id="CAI76918.1"/>
    </source>
</evidence>
<proteinExistence type="predicted"/>
<feature type="chain" id="PRO_5004244824" evidence="2">
    <location>
        <begin position="22"/>
        <end position="555"/>
    </location>
</feature>
<reference evidence="3 4" key="1">
    <citation type="journal article" date="2005" name="Science">
        <title>Genome of the host-cell transforming parasite Theileria annulata compared with T. parva.</title>
        <authorList>
            <person name="Pain A."/>
            <person name="Renauld H."/>
            <person name="Berriman M."/>
            <person name="Murphy L."/>
            <person name="Yeats C.A."/>
            <person name="Weir W."/>
            <person name="Kerhornou A."/>
            <person name="Aslett M."/>
            <person name="Bishop R."/>
            <person name="Bouchier C."/>
            <person name="Cochet M."/>
            <person name="Coulson R.M.R."/>
            <person name="Cronin A."/>
            <person name="de Villiers E.P."/>
            <person name="Fraser A."/>
            <person name="Fosker N."/>
            <person name="Gardner M."/>
            <person name="Goble A."/>
            <person name="Griffiths-Jones S."/>
            <person name="Harris D.E."/>
            <person name="Katzer F."/>
            <person name="Larke N."/>
            <person name="Lord A."/>
            <person name="Maser P."/>
            <person name="McKellar S."/>
            <person name="Mooney P."/>
            <person name="Morton F."/>
            <person name="Nene V."/>
            <person name="O'Neil S."/>
            <person name="Price C."/>
            <person name="Quail M.A."/>
            <person name="Rabbinowitsch E."/>
            <person name="Rawlings N.D."/>
            <person name="Rutter S."/>
            <person name="Saunders D."/>
            <person name="Seeger K."/>
            <person name="Shah T."/>
            <person name="Squares R."/>
            <person name="Squares S."/>
            <person name="Tivey A."/>
            <person name="Walker A.R."/>
            <person name="Woodward J."/>
            <person name="Dobbelaere D.A.E."/>
            <person name="Langsley G."/>
            <person name="Rajandream M.A."/>
            <person name="McKeever D."/>
            <person name="Shiels B."/>
            <person name="Tait A."/>
            <person name="Barrell B.G."/>
            <person name="Hall N."/>
        </authorList>
    </citation>
    <scope>NUCLEOTIDE SEQUENCE [LARGE SCALE GENOMIC DNA]</scope>
    <source>
        <strain evidence="4">Ankara</strain>
    </source>
</reference>
<dbReference type="STRING" id="5874.Q4U8D5"/>
<dbReference type="KEGG" id="tan:TA09805"/>
<evidence type="ECO:0000313" key="4">
    <source>
        <dbReference type="Proteomes" id="UP000001950"/>
    </source>
</evidence>
<keyword evidence="2" id="KW-0732">Signal</keyword>
<keyword evidence="4" id="KW-1185">Reference proteome</keyword>
<gene>
    <name evidence="3" type="ORF">TA09805</name>
</gene>
<feature type="region of interest" description="Disordered" evidence="1">
    <location>
        <begin position="228"/>
        <end position="348"/>
    </location>
</feature>
<dbReference type="InParanoid" id="Q4U8D5"/>
<protein>
    <submittedName>
        <fullName evidence="3">Theileria-specific sub-telomeric protein, SVSP family member, putative</fullName>
    </submittedName>
</protein>
<name>Q4U8D5_THEAN</name>
<organism evidence="3 4">
    <name type="scientific">Theileria annulata</name>
    <dbReference type="NCBI Taxonomy" id="5874"/>
    <lineage>
        <taxon>Eukaryota</taxon>
        <taxon>Sar</taxon>
        <taxon>Alveolata</taxon>
        <taxon>Apicomplexa</taxon>
        <taxon>Aconoidasida</taxon>
        <taxon>Piroplasmida</taxon>
        <taxon>Theileriidae</taxon>
        <taxon>Theileria</taxon>
    </lineage>
</organism>
<feature type="compositionally biased region" description="Acidic residues" evidence="1">
    <location>
        <begin position="83"/>
        <end position="94"/>
    </location>
</feature>
<feature type="compositionally biased region" description="Polar residues" evidence="1">
    <location>
        <begin position="26"/>
        <end position="37"/>
    </location>
</feature>
<feature type="compositionally biased region" description="Polar residues" evidence="1">
    <location>
        <begin position="251"/>
        <end position="263"/>
    </location>
</feature>
<dbReference type="InterPro" id="IPR011695">
    <property type="entry name" value="Tash_PEST_motif"/>
</dbReference>
<feature type="region of interest" description="Disordered" evidence="1">
    <location>
        <begin position="26"/>
        <end position="145"/>
    </location>
</feature>
<dbReference type="AlphaFoldDB" id="Q4U8D5"/>
<dbReference type="GeneID" id="3863299"/>
<feature type="compositionally biased region" description="Low complexity" evidence="1">
    <location>
        <begin position="95"/>
        <end position="121"/>
    </location>
</feature>
<evidence type="ECO:0000256" key="1">
    <source>
        <dbReference type="SAM" id="MobiDB-lite"/>
    </source>
</evidence>
<feature type="compositionally biased region" description="Acidic residues" evidence="1">
    <location>
        <begin position="337"/>
        <end position="348"/>
    </location>
</feature>
<dbReference type="Proteomes" id="UP000001950">
    <property type="component" value="Chromosome 4"/>
</dbReference>